<protein>
    <submittedName>
        <fullName evidence="1">Uncharacterized protein</fullName>
    </submittedName>
</protein>
<accession>A0A7R9C3A6</accession>
<name>A0A7R9C3A6_9CRUS</name>
<organism evidence="1">
    <name type="scientific">Notodromas monacha</name>
    <dbReference type="NCBI Taxonomy" id="399045"/>
    <lineage>
        <taxon>Eukaryota</taxon>
        <taxon>Metazoa</taxon>
        <taxon>Ecdysozoa</taxon>
        <taxon>Arthropoda</taxon>
        <taxon>Crustacea</taxon>
        <taxon>Oligostraca</taxon>
        <taxon>Ostracoda</taxon>
        <taxon>Podocopa</taxon>
        <taxon>Podocopida</taxon>
        <taxon>Cypridocopina</taxon>
        <taxon>Cypridoidea</taxon>
        <taxon>Cyprididae</taxon>
        <taxon>Notodromas</taxon>
    </lineage>
</organism>
<evidence type="ECO:0000313" key="2">
    <source>
        <dbReference type="Proteomes" id="UP000678499"/>
    </source>
</evidence>
<evidence type="ECO:0000313" key="1">
    <source>
        <dbReference type="EMBL" id="CAD7285250.1"/>
    </source>
</evidence>
<proteinExistence type="predicted"/>
<dbReference type="EMBL" id="OA894907">
    <property type="protein sequence ID" value="CAD7285250.1"/>
    <property type="molecule type" value="Genomic_DNA"/>
</dbReference>
<dbReference type="EMBL" id="CAJPEX010012870">
    <property type="protein sequence ID" value="CAG0925402.1"/>
    <property type="molecule type" value="Genomic_DNA"/>
</dbReference>
<keyword evidence="2" id="KW-1185">Reference proteome</keyword>
<sequence length="118" mass="13884">RIPSRLRNERSLIVWLTAAKNLHKAIARAADKTAETVRIKEIVKKAEFNAMRTREAMTPQRKNLLELLRNFSKHLDGPNATRAYISSHEAFWNKRFQEQEQGLKKRLSHEYPHPKLQN</sequence>
<feature type="non-terminal residue" evidence="1">
    <location>
        <position position="1"/>
    </location>
</feature>
<dbReference type="Proteomes" id="UP000678499">
    <property type="component" value="Unassembled WGS sequence"/>
</dbReference>
<reference evidence="1" key="1">
    <citation type="submission" date="2020-11" db="EMBL/GenBank/DDBJ databases">
        <authorList>
            <person name="Tran Van P."/>
        </authorList>
    </citation>
    <scope>NUCLEOTIDE SEQUENCE</scope>
</reference>
<gene>
    <name evidence="1" type="ORF">NMOB1V02_LOCUS12852</name>
</gene>
<dbReference type="AlphaFoldDB" id="A0A7R9C3A6"/>